<evidence type="ECO:0000313" key="1">
    <source>
        <dbReference type="EMBL" id="CEG45072.1"/>
    </source>
</evidence>
<protein>
    <submittedName>
        <fullName evidence="1">Uncharacterized protein</fullName>
    </submittedName>
</protein>
<sequence>MKKIYNLLSNKQLNRIDTRNLRSIQSLPPREAFELPIHQFNRIIHNLSAGESKYLLAHLKDEYGTVRKSISLHKNHFGVQDLAITLDEGLTSDADTGVSEVLAGTVKVKWIPKAKLQRKRSEFFRYLTNYDFKLEDFQV</sequence>
<dbReference type="RefSeq" id="XP_024581441.1">
    <property type="nucleotide sequence ID" value="XM_024715776.1"/>
</dbReference>
<dbReference type="AlphaFoldDB" id="A0A0P1AUL6"/>
<evidence type="ECO:0000313" key="2">
    <source>
        <dbReference type="Proteomes" id="UP000054928"/>
    </source>
</evidence>
<dbReference type="GeneID" id="36396453"/>
<dbReference type="Proteomes" id="UP000054928">
    <property type="component" value="Unassembled WGS sequence"/>
</dbReference>
<name>A0A0P1AUL6_PLAHL</name>
<accession>A0A0P1AUL6</accession>
<reference evidence="2" key="1">
    <citation type="submission" date="2014-09" db="EMBL/GenBank/DDBJ databases">
        <authorList>
            <person name="Sharma Rahul"/>
            <person name="Thines Marco"/>
        </authorList>
    </citation>
    <scope>NUCLEOTIDE SEQUENCE [LARGE SCALE GENOMIC DNA]</scope>
</reference>
<proteinExistence type="predicted"/>
<keyword evidence="2" id="KW-1185">Reference proteome</keyword>
<organism evidence="1 2">
    <name type="scientific">Plasmopara halstedii</name>
    <name type="common">Downy mildew of sunflower</name>
    <dbReference type="NCBI Taxonomy" id="4781"/>
    <lineage>
        <taxon>Eukaryota</taxon>
        <taxon>Sar</taxon>
        <taxon>Stramenopiles</taxon>
        <taxon>Oomycota</taxon>
        <taxon>Peronosporomycetes</taxon>
        <taxon>Peronosporales</taxon>
        <taxon>Peronosporaceae</taxon>
        <taxon>Plasmopara</taxon>
    </lineage>
</organism>
<dbReference type="EMBL" id="CCYD01001538">
    <property type="protein sequence ID" value="CEG45072.1"/>
    <property type="molecule type" value="Genomic_DNA"/>
</dbReference>